<dbReference type="Gene3D" id="3.40.50.1950">
    <property type="entry name" value="Flavin prenyltransferase-like"/>
    <property type="match status" value="1"/>
</dbReference>
<dbReference type="GO" id="GO:0015937">
    <property type="term" value="P:coenzyme A biosynthetic process"/>
    <property type="evidence" value="ECO:0007669"/>
    <property type="project" value="UniProtKB-UniRule"/>
</dbReference>
<dbReference type="NCBIfam" id="TIGR00521">
    <property type="entry name" value="coaBC_dfp"/>
    <property type="match status" value="1"/>
</dbReference>
<evidence type="ECO:0000259" key="6">
    <source>
        <dbReference type="Pfam" id="PF04127"/>
    </source>
</evidence>
<dbReference type="AlphaFoldDB" id="A0A1B1Y5R7"/>
<keyword evidence="3" id="KW-0479">Metal-binding</keyword>
<evidence type="ECO:0000313" key="7">
    <source>
        <dbReference type="EMBL" id="ANW96131.1"/>
    </source>
</evidence>
<evidence type="ECO:0000313" key="8">
    <source>
        <dbReference type="Proteomes" id="UP000092967"/>
    </source>
</evidence>
<dbReference type="KEGG" id="wfu:AXE80_07500"/>
<comment type="cofactor">
    <cofactor evidence="3">
        <name>FMN</name>
        <dbReference type="ChEBI" id="CHEBI:58210"/>
    </cofactor>
    <text evidence="3">Binds 1 FMN per subunit.</text>
</comment>
<comment type="cofactor">
    <cofactor evidence="3">
        <name>Mg(2+)</name>
        <dbReference type="ChEBI" id="CHEBI:18420"/>
    </cofactor>
</comment>
<dbReference type="EC" id="6.3.2.5" evidence="3"/>
<evidence type="ECO:0000256" key="3">
    <source>
        <dbReference type="HAMAP-Rule" id="MF_02225"/>
    </source>
</evidence>
<dbReference type="PANTHER" id="PTHR14359:SF6">
    <property type="entry name" value="PHOSPHOPANTOTHENOYLCYSTEINE DECARBOXYLASE"/>
    <property type="match status" value="1"/>
</dbReference>
<keyword evidence="2 3" id="KW-0456">Lyase</keyword>
<feature type="binding site" evidence="3">
    <location>
        <position position="293"/>
    </location>
    <ligand>
        <name>CTP</name>
        <dbReference type="ChEBI" id="CHEBI:37563"/>
    </ligand>
</feature>
<dbReference type="UniPathway" id="UPA00241">
    <property type="reaction ID" value="UER00353"/>
</dbReference>
<dbReference type="GO" id="GO:0071513">
    <property type="term" value="C:phosphopantothenoylcysteine decarboxylase complex"/>
    <property type="evidence" value="ECO:0007669"/>
    <property type="project" value="TreeGrafter"/>
</dbReference>
<keyword evidence="3 4" id="KW-0288">FMN</keyword>
<feature type="binding site" evidence="3">
    <location>
        <position position="345"/>
    </location>
    <ligand>
        <name>CTP</name>
        <dbReference type="ChEBI" id="CHEBI:37563"/>
    </ligand>
</feature>
<dbReference type="InterPro" id="IPR036551">
    <property type="entry name" value="Flavin_trans-like"/>
</dbReference>
<dbReference type="SUPFAM" id="SSF102645">
    <property type="entry name" value="CoaB-like"/>
    <property type="match status" value="1"/>
</dbReference>
<organism evidence="7 8">
    <name type="scientific">Wenyingzhuangia fucanilytica</name>
    <dbReference type="NCBI Taxonomy" id="1790137"/>
    <lineage>
        <taxon>Bacteria</taxon>
        <taxon>Pseudomonadati</taxon>
        <taxon>Bacteroidota</taxon>
        <taxon>Flavobacteriia</taxon>
        <taxon>Flavobacteriales</taxon>
        <taxon>Flavobacteriaceae</taxon>
        <taxon>Wenyingzhuangia</taxon>
    </lineage>
</organism>
<comment type="catalytic activity">
    <reaction evidence="3 4">
        <text>N-[(R)-4-phosphopantothenoyl]-L-cysteine + H(+) = (R)-4'-phosphopantetheine + CO2</text>
        <dbReference type="Rhea" id="RHEA:16793"/>
        <dbReference type="ChEBI" id="CHEBI:15378"/>
        <dbReference type="ChEBI" id="CHEBI:16526"/>
        <dbReference type="ChEBI" id="CHEBI:59458"/>
        <dbReference type="ChEBI" id="CHEBI:61723"/>
        <dbReference type="EC" id="4.1.1.36"/>
    </reaction>
</comment>
<dbReference type="EMBL" id="CP014224">
    <property type="protein sequence ID" value="ANW96131.1"/>
    <property type="molecule type" value="Genomic_DNA"/>
</dbReference>
<comment type="pathway">
    <text evidence="3 4">Cofactor biosynthesis; coenzyme A biosynthesis; CoA from (R)-pantothenate: step 2/5.</text>
</comment>
<reference evidence="7 8" key="1">
    <citation type="submission" date="2016-02" db="EMBL/GenBank/DDBJ databases">
        <authorList>
            <person name="Wen L."/>
            <person name="He K."/>
            <person name="Yang H."/>
        </authorList>
    </citation>
    <scope>NUCLEOTIDE SEQUENCE [LARGE SCALE GENOMIC DNA]</scope>
    <source>
        <strain evidence="7 8">CZ1127</strain>
    </source>
</reference>
<dbReference type="GO" id="GO:0046872">
    <property type="term" value="F:metal ion binding"/>
    <property type="evidence" value="ECO:0007669"/>
    <property type="project" value="UniProtKB-KW"/>
</dbReference>
<feature type="region of interest" description="Phosphopantothenoylcysteine decarboxylase" evidence="3">
    <location>
        <begin position="1"/>
        <end position="193"/>
    </location>
</feature>
<dbReference type="Gene3D" id="3.40.50.10300">
    <property type="entry name" value="CoaB-like"/>
    <property type="match status" value="1"/>
</dbReference>
<keyword evidence="1 3" id="KW-0210">Decarboxylase</keyword>
<gene>
    <name evidence="3" type="primary">coaBC</name>
    <name evidence="7" type="ORF">AXE80_07500</name>
</gene>
<comment type="similarity">
    <text evidence="3 4">In the N-terminal section; belongs to the HFCD (homo-oligomeric flavin containing Cys decarboxylase) superfamily.</text>
</comment>
<keyword evidence="3" id="KW-0460">Magnesium</keyword>
<dbReference type="SUPFAM" id="SSF52507">
    <property type="entry name" value="Homo-oligomeric flavin-containing Cys decarboxylases, HFCD"/>
    <property type="match status" value="1"/>
</dbReference>
<dbReference type="GO" id="GO:0004632">
    <property type="term" value="F:phosphopantothenate--cysteine ligase activity"/>
    <property type="evidence" value="ECO:0007669"/>
    <property type="project" value="UniProtKB-UniRule"/>
</dbReference>
<keyword evidence="3 4" id="KW-0436">Ligase</keyword>
<feature type="binding site" evidence="3">
    <location>
        <position position="283"/>
    </location>
    <ligand>
        <name>CTP</name>
        <dbReference type="ChEBI" id="CHEBI:37563"/>
    </ligand>
</feature>
<keyword evidence="8" id="KW-1185">Reference proteome</keyword>
<feature type="region of interest" description="Phosphopantothenate--cysteine ligase" evidence="3">
    <location>
        <begin position="194"/>
        <end position="403"/>
    </location>
</feature>
<dbReference type="Proteomes" id="UP000092967">
    <property type="component" value="Chromosome"/>
</dbReference>
<comment type="pathway">
    <text evidence="3 4">Cofactor biosynthesis; coenzyme A biosynthesis; CoA from (R)-pantothenate: step 3/5.</text>
</comment>
<dbReference type="InterPro" id="IPR035929">
    <property type="entry name" value="CoaB-like_sf"/>
</dbReference>
<feature type="domain" description="DNA/pantothenate metabolism flavoprotein C-terminal" evidence="6">
    <location>
        <begin position="189"/>
        <end position="399"/>
    </location>
</feature>
<proteinExistence type="inferred from homology"/>
<keyword evidence="3 4" id="KW-0285">Flavoprotein</keyword>
<keyword evidence="3" id="KW-0511">Multifunctional enzyme</keyword>
<dbReference type="OrthoDB" id="9802554at2"/>
<comment type="similarity">
    <text evidence="3 4">In the C-terminal section; belongs to the PPC synthetase family.</text>
</comment>
<feature type="binding site" evidence="3">
    <location>
        <position position="327"/>
    </location>
    <ligand>
        <name>CTP</name>
        <dbReference type="ChEBI" id="CHEBI:37563"/>
    </ligand>
</feature>
<dbReference type="InterPro" id="IPR007085">
    <property type="entry name" value="DNA/pantothenate-metab_flavo_C"/>
</dbReference>
<dbReference type="InterPro" id="IPR005252">
    <property type="entry name" value="CoaBC"/>
</dbReference>
<dbReference type="GO" id="GO:0010181">
    <property type="term" value="F:FMN binding"/>
    <property type="evidence" value="ECO:0007669"/>
    <property type="project" value="UniProtKB-UniRule"/>
</dbReference>
<comment type="caution">
    <text evidence="3">Lacks conserved residue(s) required for the propagation of feature annotation.</text>
</comment>
<name>A0A1B1Y5R7_9FLAO</name>
<dbReference type="PANTHER" id="PTHR14359">
    <property type="entry name" value="HOMO-OLIGOMERIC FLAVIN CONTAINING CYS DECARBOXYLASE FAMILY"/>
    <property type="match status" value="1"/>
</dbReference>
<dbReference type="Pfam" id="PF04127">
    <property type="entry name" value="DFP"/>
    <property type="match status" value="1"/>
</dbReference>
<dbReference type="STRING" id="1790137.AXE80_07500"/>
<accession>A0A1B1Y5R7</accession>
<dbReference type="Pfam" id="PF02441">
    <property type="entry name" value="Flavoprotein"/>
    <property type="match status" value="1"/>
</dbReference>
<dbReference type="GO" id="GO:0004633">
    <property type="term" value="F:phosphopantothenoylcysteine decarboxylase activity"/>
    <property type="evidence" value="ECO:0007669"/>
    <property type="project" value="UniProtKB-UniRule"/>
</dbReference>
<dbReference type="EC" id="4.1.1.36" evidence="3"/>
<feature type="domain" description="Flavoprotein" evidence="5">
    <location>
        <begin position="7"/>
        <end position="180"/>
    </location>
</feature>
<dbReference type="HAMAP" id="MF_02225">
    <property type="entry name" value="CoaBC"/>
    <property type="match status" value="1"/>
</dbReference>
<protein>
    <recommendedName>
        <fullName evidence="3">Coenzyme A biosynthesis bifunctional protein CoaBC</fullName>
    </recommendedName>
    <alternativeName>
        <fullName evidence="3">DNA/pantothenate metabolism flavoprotein</fullName>
    </alternativeName>
    <alternativeName>
        <fullName evidence="3">Phosphopantothenoylcysteine synthetase/decarboxylase</fullName>
        <shortName evidence="3">PPCS-PPCDC</shortName>
    </alternativeName>
    <domain>
        <recommendedName>
            <fullName evidence="3">Phosphopantothenoylcysteine decarboxylase</fullName>
            <shortName evidence="3">PPC decarboxylase</shortName>
            <shortName evidence="3">PPC-DC</shortName>
            <ecNumber evidence="3">4.1.1.36</ecNumber>
        </recommendedName>
        <alternativeName>
            <fullName evidence="3">CoaC</fullName>
        </alternativeName>
    </domain>
    <domain>
        <recommendedName>
            <fullName evidence="3">Phosphopantothenate--cysteine ligase</fullName>
            <ecNumber evidence="3">6.3.2.5</ecNumber>
        </recommendedName>
        <alternativeName>
            <fullName evidence="3">CoaB</fullName>
        </alternativeName>
        <alternativeName>
            <fullName evidence="3">Phosphopantothenoylcysteine synthetase</fullName>
            <shortName evidence="3">PPC synthetase</shortName>
            <shortName evidence="3">PPC-S</shortName>
        </alternativeName>
    </domain>
</protein>
<dbReference type="GO" id="GO:0015941">
    <property type="term" value="P:pantothenate catabolic process"/>
    <property type="evidence" value="ECO:0007669"/>
    <property type="project" value="InterPro"/>
</dbReference>
<sequence>MSILSGKKVLLGVSAGIAAYKTAHLVRQFIKAGAEVQVVQTPASKEFVTPLTLSTLSKNPVHSTFYNEEDENAIWNNHVDLGLWADIMLIAPATANTLAKMTNGVCDNLLLATYLSAKCPVYFAPAMDLDMYQHLSTKTSIEKLTSFGNICIPATSGELASGLVGEGRLAEPEDIVAFIEKDIQSKLPLKGKKILITAGPTYEAIDPVRFIGNHSSGKMGFEIAKCAANLGAEVILVSGPSNQKISHSFVKRIDVVSAEDMYSACHQYYKEMDVAICSAAVADYKPANVANQKIKKKDAALNIELSPTKDILASLGQLKEKQLLVGFALETNNEEENAKGKIERKNLDLIVLNSLKDKGAGFATDTNKITIIDKDFKFQKFEMKSKAEVAQDILTVIIKKLHV</sequence>
<comment type="catalytic activity">
    <reaction evidence="3 4">
        <text>(R)-4'-phosphopantothenate + L-cysteine + CTP = N-[(R)-4-phosphopantothenoyl]-L-cysteine + CMP + diphosphate + H(+)</text>
        <dbReference type="Rhea" id="RHEA:19397"/>
        <dbReference type="ChEBI" id="CHEBI:10986"/>
        <dbReference type="ChEBI" id="CHEBI:15378"/>
        <dbReference type="ChEBI" id="CHEBI:33019"/>
        <dbReference type="ChEBI" id="CHEBI:35235"/>
        <dbReference type="ChEBI" id="CHEBI:37563"/>
        <dbReference type="ChEBI" id="CHEBI:59458"/>
        <dbReference type="ChEBI" id="CHEBI:60377"/>
        <dbReference type="EC" id="6.3.2.5"/>
    </reaction>
</comment>
<comment type="function">
    <text evidence="3">Catalyzes two sequential steps in the biosynthesis of coenzyme A. In the first step cysteine is conjugated to 4'-phosphopantothenate to form 4-phosphopantothenoylcysteine. In the second step the latter compound is decarboxylated to form 4'-phosphopantotheine.</text>
</comment>
<evidence type="ECO:0000256" key="2">
    <source>
        <dbReference type="ARBA" id="ARBA00023239"/>
    </source>
</evidence>
<dbReference type="InterPro" id="IPR003382">
    <property type="entry name" value="Flavoprotein"/>
</dbReference>
<dbReference type="RefSeq" id="WP_068825939.1">
    <property type="nucleotide sequence ID" value="NZ_CP014224.1"/>
</dbReference>
<evidence type="ECO:0000256" key="4">
    <source>
        <dbReference type="RuleBase" id="RU364078"/>
    </source>
</evidence>
<comment type="function">
    <text evidence="4">Catalyzes two steps in the biosynthesis of coenzyme A. In the first step cysteine is conjugated to 4'-phosphopantothenate to form 4-phosphopantothenoylcysteine, in the latter compound is decarboxylated to form 4'-phosphopantotheine.</text>
</comment>
<feature type="binding site" evidence="3">
    <location>
        <position position="341"/>
    </location>
    <ligand>
        <name>CTP</name>
        <dbReference type="ChEBI" id="CHEBI:37563"/>
    </ligand>
</feature>
<evidence type="ECO:0000256" key="1">
    <source>
        <dbReference type="ARBA" id="ARBA00022793"/>
    </source>
</evidence>
<evidence type="ECO:0000259" key="5">
    <source>
        <dbReference type="Pfam" id="PF02441"/>
    </source>
</evidence>